<sequence length="291" mass="32382">MNSSTPFKVPLRPSKSSFSTDTLKTMNGIGTMTGDRQSETAFVHHQDYSSHGALNERLNTNYVNVSSEDNPVVASAVLKITGCIGACLSPRLILVMMRLLKAITFCFLGLTIAADLMYICLVELIVGNKVRENLGGWRDMVIRIYGIILTIIAIMIELDARRFVKHFSGLRSFIPRAVFLSFIAVVTHCHPIQTNINGRNRNQYDDEYIEDLQAIPESAVAFQMITSWVLGGCALGYLILGMLCLDRFTSRAFLSNKDPVRATAIPQPLSPTREQDEEKANNESSYEPVQV</sequence>
<evidence type="ECO:0000256" key="2">
    <source>
        <dbReference type="SAM" id="Phobius"/>
    </source>
</evidence>
<feature type="compositionally biased region" description="Polar residues" evidence="1">
    <location>
        <begin position="282"/>
        <end position="291"/>
    </location>
</feature>
<feature type="transmembrane region" description="Helical" evidence="2">
    <location>
        <begin position="72"/>
        <end position="93"/>
    </location>
</feature>
<evidence type="ECO:0000256" key="1">
    <source>
        <dbReference type="SAM" id="MobiDB-lite"/>
    </source>
</evidence>
<evidence type="ECO:0000313" key="3">
    <source>
        <dbReference type="EMBL" id="CAD9329078.1"/>
    </source>
</evidence>
<reference evidence="3" key="1">
    <citation type="submission" date="2021-01" db="EMBL/GenBank/DDBJ databases">
        <authorList>
            <person name="Corre E."/>
            <person name="Pelletier E."/>
            <person name="Niang G."/>
            <person name="Scheremetjew M."/>
            <person name="Finn R."/>
            <person name="Kale V."/>
            <person name="Holt S."/>
            <person name="Cochrane G."/>
            <person name="Meng A."/>
            <person name="Brown T."/>
            <person name="Cohen L."/>
        </authorList>
    </citation>
    <scope>NUCLEOTIDE SEQUENCE</scope>
    <source>
        <strain evidence="3">Pop2</strain>
    </source>
</reference>
<feature type="transmembrane region" description="Helical" evidence="2">
    <location>
        <begin position="140"/>
        <end position="161"/>
    </location>
</feature>
<feature type="transmembrane region" description="Helical" evidence="2">
    <location>
        <begin position="105"/>
        <end position="128"/>
    </location>
</feature>
<dbReference type="AlphaFoldDB" id="A0A6U3X0C0"/>
<keyword evidence="2" id="KW-1133">Transmembrane helix</keyword>
<feature type="transmembrane region" description="Helical" evidence="2">
    <location>
        <begin position="173"/>
        <end position="193"/>
    </location>
</feature>
<organism evidence="3">
    <name type="scientific">Ditylum brightwellii</name>
    <dbReference type="NCBI Taxonomy" id="49249"/>
    <lineage>
        <taxon>Eukaryota</taxon>
        <taxon>Sar</taxon>
        <taxon>Stramenopiles</taxon>
        <taxon>Ochrophyta</taxon>
        <taxon>Bacillariophyta</taxon>
        <taxon>Mediophyceae</taxon>
        <taxon>Lithodesmiophycidae</taxon>
        <taxon>Lithodesmiales</taxon>
        <taxon>Lithodesmiaceae</taxon>
        <taxon>Ditylum</taxon>
    </lineage>
</organism>
<protein>
    <submittedName>
        <fullName evidence="3">Uncharacterized protein</fullName>
    </submittedName>
</protein>
<dbReference type="EMBL" id="HBGN01016442">
    <property type="protein sequence ID" value="CAD9329078.1"/>
    <property type="molecule type" value="Transcribed_RNA"/>
</dbReference>
<feature type="transmembrane region" description="Helical" evidence="2">
    <location>
        <begin position="225"/>
        <end position="245"/>
    </location>
</feature>
<gene>
    <name evidence="3" type="ORF">DBRI1063_LOCUS10570</name>
</gene>
<keyword evidence="2" id="KW-0472">Membrane</keyword>
<keyword evidence="2" id="KW-0812">Transmembrane</keyword>
<feature type="region of interest" description="Disordered" evidence="1">
    <location>
        <begin position="264"/>
        <end position="291"/>
    </location>
</feature>
<proteinExistence type="predicted"/>
<name>A0A6U3X0C0_9STRA</name>
<accession>A0A6U3X0C0</accession>